<dbReference type="GO" id="GO:0004619">
    <property type="term" value="F:phosphoglycerate mutase activity"/>
    <property type="evidence" value="ECO:0007669"/>
    <property type="project" value="UniProtKB-EC"/>
</dbReference>
<dbReference type="NCBIfam" id="TIGR00306">
    <property type="entry name" value="apgM"/>
    <property type="match status" value="1"/>
</dbReference>
<dbReference type="SUPFAM" id="SSF53649">
    <property type="entry name" value="Alkaline phosphatase-like"/>
    <property type="match status" value="1"/>
</dbReference>
<evidence type="ECO:0000256" key="5">
    <source>
        <dbReference type="ARBA" id="ARBA00023152"/>
    </source>
</evidence>
<protein>
    <submittedName>
        <fullName evidence="8">Cofactor-independent phosphoglycerate mutase</fullName>
    </submittedName>
</protein>
<name>A0A5J4L2E1_9ZZZZ</name>
<keyword evidence="5" id="KW-0324">Glycolysis</keyword>
<dbReference type="PANTHER" id="PTHR31209:SF4">
    <property type="entry name" value="2,3-BISPHOSPHOGLYCERATE-INDEPENDENT PHOSPHOGLYCERATE MUTASE"/>
    <property type="match status" value="1"/>
</dbReference>
<sequence>MKYVVLIGDGMADRPIDELGGLTPLKKASTPNMDKIAQKGIIGSVRTIPEGMHPGSDVANLSILGYNPAKYYTGRAPLEAASIGVMLNENDVAYRCNLVTLKFDKDRTHAVMDDYSSGHITTEEAKELIEAVRVGLGSDDIKFYPGVSYRHLMVWENGSVNIECVPPHDILEKEITDYLPIGERDEVLRGLMRKSVDILEGHPVNKERLKNGKKPANSIWLWGHGKRPNMPTYKERYGLKGALVSAVDLTKGLGIYAGFEILKVPGVTGWLDTNYVGKAEYALNALKDVDFVYIHVESPDEAGHSGNHKDKIRAIEDFDRLVVGAVMKGLKDRFKDYRILLMPDHATPIKVRTHTNEPVPFVIYDSRNERNNKGISYDESIVERKDIMVVNEGYRLMDYFIKGIEL</sequence>
<dbReference type="Gene3D" id="3.40.720.10">
    <property type="entry name" value="Alkaline Phosphatase, subunit A"/>
    <property type="match status" value="2"/>
</dbReference>
<comment type="similarity">
    <text evidence="4">Belongs to the BPG-independent phosphoglycerate mutase family. A-PGAM subfamily.</text>
</comment>
<dbReference type="PANTHER" id="PTHR31209">
    <property type="entry name" value="COFACTOR-INDEPENDENT PHOSPHOGLYCERATE MUTASE"/>
    <property type="match status" value="1"/>
</dbReference>
<evidence type="ECO:0000313" key="8">
    <source>
        <dbReference type="EMBL" id="GER92981.1"/>
    </source>
</evidence>
<evidence type="ECO:0000256" key="2">
    <source>
        <dbReference type="ARBA" id="ARBA00002315"/>
    </source>
</evidence>
<dbReference type="InterPro" id="IPR004456">
    <property type="entry name" value="Pglycerate_mutase_ApgM"/>
</dbReference>
<dbReference type="GO" id="GO:0046872">
    <property type="term" value="F:metal ion binding"/>
    <property type="evidence" value="ECO:0007669"/>
    <property type="project" value="InterPro"/>
</dbReference>
<evidence type="ECO:0000256" key="1">
    <source>
        <dbReference type="ARBA" id="ARBA00000370"/>
    </source>
</evidence>
<dbReference type="Pfam" id="PF01676">
    <property type="entry name" value="Metalloenzyme"/>
    <property type="match status" value="1"/>
</dbReference>
<keyword evidence="6" id="KW-0413">Isomerase</keyword>
<dbReference type="EMBL" id="BLAB01000001">
    <property type="protein sequence ID" value="GER92981.1"/>
    <property type="molecule type" value="Genomic_DNA"/>
</dbReference>
<evidence type="ECO:0000256" key="4">
    <source>
        <dbReference type="ARBA" id="ARBA00005524"/>
    </source>
</evidence>
<dbReference type="InterPro" id="IPR006124">
    <property type="entry name" value="Metalloenzyme"/>
</dbReference>
<dbReference type="Pfam" id="PF10143">
    <property type="entry name" value="PhosphMutase"/>
    <property type="match status" value="1"/>
</dbReference>
<evidence type="ECO:0000259" key="7">
    <source>
        <dbReference type="Pfam" id="PF01676"/>
    </source>
</evidence>
<dbReference type="AlphaFoldDB" id="A0A5J4L2E1"/>
<feature type="domain" description="Metalloenzyme" evidence="7">
    <location>
        <begin position="1"/>
        <end position="370"/>
    </location>
</feature>
<dbReference type="NCBIfam" id="TIGR02535">
    <property type="entry name" value="hyp_Hser_kinase"/>
    <property type="match status" value="1"/>
</dbReference>
<dbReference type="NCBIfam" id="NF003242">
    <property type="entry name" value="PRK04200.1"/>
    <property type="match status" value="1"/>
</dbReference>
<accession>A0A5J4L2E1</accession>
<dbReference type="InterPro" id="IPR023665">
    <property type="entry name" value="ApgAM_prokaryotes"/>
</dbReference>
<proteinExistence type="inferred from homology"/>
<reference evidence="8" key="1">
    <citation type="submission" date="2019-10" db="EMBL/GenBank/DDBJ databases">
        <title>Metagenomic sequencing of thiosulfate-disproportionating enrichment culture.</title>
        <authorList>
            <person name="Umezawa K."/>
            <person name="Kojima H."/>
            <person name="Fukui M."/>
        </authorList>
    </citation>
    <scope>NUCLEOTIDE SEQUENCE</scope>
    <source>
        <strain evidence="8">45J</strain>
    </source>
</reference>
<dbReference type="InterPro" id="IPR017850">
    <property type="entry name" value="Alkaline_phosphatase_core_sf"/>
</dbReference>
<gene>
    <name evidence="8" type="ORF">A45J_0712</name>
</gene>
<comment type="caution">
    <text evidence="8">The sequence shown here is derived from an EMBL/GenBank/DDBJ whole genome shotgun (WGS) entry which is preliminary data.</text>
</comment>
<dbReference type="PIRSF" id="PIRSF006392">
    <property type="entry name" value="IPGAM_arch"/>
    <property type="match status" value="1"/>
</dbReference>
<evidence type="ECO:0000256" key="6">
    <source>
        <dbReference type="ARBA" id="ARBA00023235"/>
    </source>
</evidence>
<organism evidence="8">
    <name type="scientific">hot springs metagenome</name>
    <dbReference type="NCBI Taxonomy" id="433727"/>
    <lineage>
        <taxon>unclassified sequences</taxon>
        <taxon>metagenomes</taxon>
        <taxon>ecological metagenomes</taxon>
    </lineage>
</organism>
<dbReference type="CDD" id="cd16011">
    <property type="entry name" value="iPGM_like"/>
    <property type="match status" value="1"/>
</dbReference>
<comment type="function">
    <text evidence="2">Catalyzes the interconversion of 2-phosphoglycerate and 3-phosphoglycerate.</text>
</comment>
<comment type="catalytic activity">
    <reaction evidence="1">
        <text>(2R)-2-phosphoglycerate = (2R)-3-phosphoglycerate</text>
        <dbReference type="Rhea" id="RHEA:15901"/>
        <dbReference type="ChEBI" id="CHEBI:58272"/>
        <dbReference type="ChEBI" id="CHEBI:58289"/>
        <dbReference type="EC" id="5.4.2.12"/>
    </reaction>
</comment>
<evidence type="ECO:0000256" key="3">
    <source>
        <dbReference type="ARBA" id="ARBA00004921"/>
    </source>
</evidence>
<comment type="pathway">
    <text evidence="3">Carbohydrate degradation.</text>
</comment>
<dbReference type="GO" id="GO:0006096">
    <property type="term" value="P:glycolytic process"/>
    <property type="evidence" value="ECO:0007669"/>
    <property type="project" value="UniProtKB-KW"/>
</dbReference>